<dbReference type="GO" id="GO:0016757">
    <property type="term" value="F:glycosyltransferase activity"/>
    <property type="evidence" value="ECO:0007669"/>
    <property type="project" value="InterPro"/>
</dbReference>
<dbReference type="GO" id="GO:0009103">
    <property type="term" value="P:lipopolysaccharide biosynthetic process"/>
    <property type="evidence" value="ECO:0007669"/>
    <property type="project" value="TreeGrafter"/>
</dbReference>
<dbReference type="Gene3D" id="3.40.50.2000">
    <property type="entry name" value="Glycogen Phosphorylase B"/>
    <property type="match status" value="2"/>
</dbReference>
<feature type="domain" description="Glycosyl transferase family 1" evidence="2">
    <location>
        <begin position="155"/>
        <end position="310"/>
    </location>
</feature>
<dbReference type="Pfam" id="PF09314">
    <property type="entry name" value="DUF1972"/>
    <property type="match status" value="1"/>
</dbReference>
<feature type="non-terminal residue" evidence="4">
    <location>
        <position position="1"/>
    </location>
</feature>
<dbReference type="InterPro" id="IPR015393">
    <property type="entry name" value="DUF1972"/>
</dbReference>
<protein>
    <recommendedName>
        <fullName evidence="5">Glycosyl transferase family 1 domain-containing protein</fullName>
    </recommendedName>
</protein>
<accession>A0A381UNT0</accession>
<feature type="domain" description="DUF1972" evidence="3">
    <location>
        <begin position="82"/>
        <end position="143"/>
    </location>
</feature>
<dbReference type="InterPro" id="IPR001296">
    <property type="entry name" value="Glyco_trans_1"/>
</dbReference>
<sequence length="338" mass="38609">VEKGCEVTVYCHRSLFKEKPALVNGIKLVYVPTIETKSLSQFIHSFLSMCHAVVSDVDVIFAVNAANGPFGLISKIFRKPTAINVDGLEWLRPKWKGLGAIYFKIAARLSTILFDQIINDSEEMRKIYLNIFKKESVVIAYGATTKKSEDPSLIQQWLIKPKEYYLVVGRMIPDNNADIIMKGFLASNSTKKMVIVGDVFYKDNYADELKALKDDRLIFTGYVHDPEVLATLYHHCYVYVHGHEFGGTNPTMIKAMAYGCAILALNTVFNKEMLNNDSYGIYFEKNQAAVRQQIDYADQHPKQIKKLSQNSHLGITDKYNWDCITDQYLEVFRRLTEK</sequence>
<name>A0A381UNT0_9ZZZZ</name>
<evidence type="ECO:0000259" key="2">
    <source>
        <dbReference type="Pfam" id="PF00534"/>
    </source>
</evidence>
<gene>
    <name evidence="4" type="ORF">METZ01_LOCUS82624</name>
</gene>
<evidence type="ECO:0008006" key="5">
    <source>
        <dbReference type="Google" id="ProtNLM"/>
    </source>
</evidence>
<dbReference type="SUPFAM" id="SSF53756">
    <property type="entry name" value="UDP-Glycosyltransferase/glycogen phosphorylase"/>
    <property type="match status" value="1"/>
</dbReference>
<proteinExistence type="predicted"/>
<evidence type="ECO:0000256" key="1">
    <source>
        <dbReference type="ARBA" id="ARBA00022679"/>
    </source>
</evidence>
<dbReference type="EMBL" id="UINC01006809">
    <property type="protein sequence ID" value="SVA29770.1"/>
    <property type="molecule type" value="Genomic_DNA"/>
</dbReference>
<organism evidence="4">
    <name type="scientific">marine metagenome</name>
    <dbReference type="NCBI Taxonomy" id="408172"/>
    <lineage>
        <taxon>unclassified sequences</taxon>
        <taxon>metagenomes</taxon>
        <taxon>ecological metagenomes</taxon>
    </lineage>
</organism>
<dbReference type="Pfam" id="PF00534">
    <property type="entry name" value="Glycos_transf_1"/>
    <property type="match status" value="1"/>
</dbReference>
<dbReference type="PANTHER" id="PTHR46401:SF2">
    <property type="entry name" value="GLYCOSYLTRANSFERASE WBBK-RELATED"/>
    <property type="match status" value="1"/>
</dbReference>
<reference evidence="4" key="1">
    <citation type="submission" date="2018-05" db="EMBL/GenBank/DDBJ databases">
        <authorList>
            <person name="Lanie J.A."/>
            <person name="Ng W.-L."/>
            <person name="Kazmierczak K.M."/>
            <person name="Andrzejewski T.M."/>
            <person name="Davidsen T.M."/>
            <person name="Wayne K.J."/>
            <person name="Tettelin H."/>
            <person name="Glass J.I."/>
            <person name="Rusch D."/>
            <person name="Podicherti R."/>
            <person name="Tsui H.-C.T."/>
            <person name="Winkler M.E."/>
        </authorList>
    </citation>
    <scope>NUCLEOTIDE SEQUENCE</scope>
</reference>
<keyword evidence="1" id="KW-0808">Transferase</keyword>
<evidence type="ECO:0000313" key="4">
    <source>
        <dbReference type="EMBL" id="SVA29770.1"/>
    </source>
</evidence>
<dbReference type="PANTHER" id="PTHR46401">
    <property type="entry name" value="GLYCOSYLTRANSFERASE WBBK-RELATED"/>
    <property type="match status" value="1"/>
</dbReference>
<dbReference type="AlphaFoldDB" id="A0A381UNT0"/>
<evidence type="ECO:0000259" key="3">
    <source>
        <dbReference type="Pfam" id="PF09314"/>
    </source>
</evidence>